<dbReference type="PANTHER" id="PTHR11680:SF35">
    <property type="entry name" value="SERINE HYDROXYMETHYLTRANSFERASE 1"/>
    <property type="match status" value="1"/>
</dbReference>
<dbReference type="Pfam" id="PF00464">
    <property type="entry name" value="SHMT"/>
    <property type="match status" value="1"/>
</dbReference>
<accession>A0A2W5F7G8</accession>
<evidence type="ECO:0000313" key="4">
    <source>
        <dbReference type="EMBL" id="PZP25609.1"/>
    </source>
</evidence>
<evidence type="ECO:0000259" key="3">
    <source>
        <dbReference type="Pfam" id="PF00464"/>
    </source>
</evidence>
<keyword evidence="4" id="KW-0489">Methyltransferase</keyword>
<organism evidence="4 5">
    <name type="scientific">Pseudomonas kuykendallii</name>
    <dbReference type="NCBI Taxonomy" id="1007099"/>
    <lineage>
        <taxon>Bacteria</taxon>
        <taxon>Pseudomonadati</taxon>
        <taxon>Pseudomonadota</taxon>
        <taxon>Gammaproteobacteria</taxon>
        <taxon>Pseudomonadales</taxon>
        <taxon>Pseudomonadaceae</taxon>
        <taxon>Pseudomonas</taxon>
    </lineage>
</organism>
<dbReference type="GO" id="GO:0008168">
    <property type="term" value="F:methyltransferase activity"/>
    <property type="evidence" value="ECO:0007669"/>
    <property type="project" value="UniProtKB-KW"/>
</dbReference>
<dbReference type="GO" id="GO:0046653">
    <property type="term" value="P:tetrahydrofolate metabolic process"/>
    <property type="evidence" value="ECO:0007669"/>
    <property type="project" value="TreeGrafter"/>
</dbReference>
<comment type="cofactor">
    <cofactor evidence="1">
        <name>pyridoxal 5'-phosphate</name>
        <dbReference type="ChEBI" id="CHEBI:597326"/>
    </cofactor>
</comment>
<dbReference type="RefSeq" id="WP_273229786.1">
    <property type="nucleotide sequence ID" value="NZ_QFOH01000005.1"/>
</dbReference>
<dbReference type="GO" id="GO:0019264">
    <property type="term" value="P:glycine biosynthetic process from serine"/>
    <property type="evidence" value="ECO:0007669"/>
    <property type="project" value="TreeGrafter"/>
</dbReference>
<protein>
    <submittedName>
        <fullName evidence="4">Glycine hydroxymethyltransferase</fullName>
    </submittedName>
</protein>
<evidence type="ECO:0000313" key="5">
    <source>
        <dbReference type="Proteomes" id="UP000249198"/>
    </source>
</evidence>
<gene>
    <name evidence="4" type="ORF">DI599_05085</name>
</gene>
<dbReference type="InterPro" id="IPR039429">
    <property type="entry name" value="SHMT-like_dom"/>
</dbReference>
<dbReference type="GO" id="GO:0005737">
    <property type="term" value="C:cytoplasm"/>
    <property type="evidence" value="ECO:0007669"/>
    <property type="project" value="TreeGrafter"/>
</dbReference>
<dbReference type="Gene3D" id="3.90.1150.10">
    <property type="entry name" value="Aspartate Aminotransferase, domain 1"/>
    <property type="match status" value="1"/>
</dbReference>
<evidence type="ECO:0000256" key="1">
    <source>
        <dbReference type="ARBA" id="ARBA00001933"/>
    </source>
</evidence>
<dbReference type="InterPro" id="IPR049943">
    <property type="entry name" value="Ser_HO-MeTrfase-like"/>
</dbReference>
<dbReference type="InterPro" id="IPR015421">
    <property type="entry name" value="PyrdxlP-dep_Trfase_major"/>
</dbReference>
<dbReference type="PANTHER" id="PTHR11680">
    <property type="entry name" value="SERINE HYDROXYMETHYLTRANSFERASE"/>
    <property type="match status" value="1"/>
</dbReference>
<dbReference type="InterPro" id="IPR015424">
    <property type="entry name" value="PyrdxlP-dep_Trfase"/>
</dbReference>
<dbReference type="AlphaFoldDB" id="A0A2W5F7G8"/>
<dbReference type="Gene3D" id="3.40.640.10">
    <property type="entry name" value="Type I PLP-dependent aspartate aminotransferase-like (Major domain)"/>
    <property type="match status" value="1"/>
</dbReference>
<dbReference type="GO" id="GO:0030170">
    <property type="term" value="F:pyridoxal phosphate binding"/>
    <property type="evidence" value="ECO:0007669"/>
    <property type="project" value="TreeGrafter"/>
</dbReference>
<comment type="caution">
    <text evidence="4">The sequence shown here is derived from an EMBL/GenBank/DDBJ whole genome shotgun (WGS) entry which is preliminary data.</text>
</comment>
<dbReference type="GO" id="GO:0004372">
    <property type="term" value="F:glycine hydroxymethyltransferase activity"/>
    <property type="evidence" value="ECO:0007669"/>
    <property type="project" value="TreeGrafter"/>
</dbReference>
<feature type="domain" description="Serine hydroxymethyltransferase-like" evidence="3">
    <location>
        <begin position="4"/>
        <end position="375"/>
    </location>
</feature>
<sequence length="418" mass="44010">MDISLQALLDSAQQRQQVLSRERLMLYAGANLPSAEAQQAYAAGLSAYPAMGLPFHKEQPDTDLVSQLEVETAAAACALFGATWAEVRLPSCTLANLAVFHAFGSPGDLLLAPAGAHGGHLSQRRGGTPELAGLRCTELAYDAARFQLDAEAAARQVREWRPKLVLLGRSIMLTPDRLEPVIEAAREVGALSIFDASHVSGLIAGGVYPSPLEAGVDVMTSSTYKTLPGRPQSLILGRDAQVGAKLTQLLDTRMLANIDPARLASLLVTLRQAGEHGVDYSSRILANSAALAEAWRARGLPIIAPAAGETFTHQLLLPLDSACDARAAMTFLERHGVLIGTCVDPTTAGQSALRLGTQFITTLGLGVADMPVVAGLLADLLLPTATGRLSVAHESAASKANSQGRLRELLAQQDPSAR</sequence>
<name>A0A2W5F7G8_9PSED</name>
<dbReference type="SUPFAM" id="SSF53383">
    <property type="entry name" value="PLP-dependent transferases"/>
    <property type="match status" value="1"/>
</dbReference>
<dbReference type="InterPro" id="IPR015422">
    <property type="entry name" value="PyrdxlP-dep_Trfase_small"/>
</dbReference>
<reference evidence="4 5" key="1">
    <citation type="submission" date="2017-08" db="EMBL/GenBank/DDBJ databases">
        <title>Infants hospitalized years apart are colonized by the same room-sourced microbial strains.</title>
        <authorList>
            <person name="Brooks B."/>
            <person name="Olm M.R."/>
            <person name="Firek B.A."/>
            <person name="Baker R."/>
            <person name="Thomas B.C."/>
            <person name="Morowitz M.J."/>
            <person name="Banfield J.F."/>
        </authorList>
    </citation>
    <scope>NUCLEOTIDE SEQUENCE [LARGE SCALE GENOMIC DNA]</scope>
    <source>
        <strain evidence="4">S2_009_000_R2_77</strain>
    </source>
</reference>
<dbReference type="GO" id="GO:0032259">
    <property type="term" value="P:methylation"/>
    <property type="evidence" value="ECO:0007669"/>
    <property type="project" value="UniProtKB-KW"/>
</dbReference>
<dbReference type="Proteomes" id="UP000249198">
    <property type="component" value="Unassembled WGS sequence"/>
</dbReference>
<proteinExistence type="predicted"/>
<dbReference type="EMBL" id="QFOH01000005">
    <property type="protein sequence ID" value="PZP25609.1"/>
    <property type="molecule type" value="Genomic_DNA"/>
</dbReference>
<keyword evidence="4" id="KW-0808">Transferase</keyword>
<evidence type="ECO:0000256" key="2">
    <source>
        <dbReference type="ARBA" id="ARBA00022898"/>
    </source>
</evidence>
<keyword evidence="2" id="KW-0663">Pyridoxal phosphate</keyword>